<evidence type="ECO:0000313" key="10">
    <source>
        <dbReference type="Proteomes" id="UP000297729"/>
    </source>
</evidence>
<dbReference type="Pfam" id="PF26309">
    <property type="entry name" value="DUF8082"/>
    <property type="match status" value="2"/>
</dbReference>
<dbReference type="InterPro" id="IPR008271">
    <property type="entry name" value="Ser/Thr_kinase_AS"/>
</dbReference>
<dbReference type="GO" id="GO:0004674">
    <property type="term" value="F:protein serine/threonine kinase activity"/>
    <property type="evidence" value="ECO:0007669"/>
    <property type="project" value="UniProtKB-KW"/>
</dbReference>
<evidence type="ECO:0000256" key="2">
    <source>
        <dbReference type="ARBA" id="ARBA00022527"/>
    </source>
</evidence>
<dbReference type="PANTHER" id="PTHR43289:SF6">
    <property type="entry name" value="SERINE_THREONINE-PROTEIN KINASE NEKL-3"/>
    <property type="match status" value="1"/>
</dbReference>
<dbReference type="Gene3D" id="1.10.510.10">
    <property type="entry name" value="Transferase(Phosphotransferase) domain 1"/>
    <property type="match status" value="1"/>
</dbReference>
<evidence type="ECO:0000256" key="6">
    <source>
        <dbReference type="ARBA" id="ARBA00022840"/>
    </source>
</evidence>
<evidence type="ECO:0000256" key="1">
    <source>
        <dbReference type="ARBA" id="ARBA00012513"/>
    </source>
</evidence>
<dbReference type="EC" id="2.7.11.1" evidence="1"/>
<evidence type="ECO:0000256" key="7">
    <source>
        <dbReference type="PROSITE-ProRule" id="PRU10141"/>
    </source>
</evidence>
<keyword evidence="2 9" id="KW-0723">Serine/threonine-protein kinase</keyword>
<evidence type="ECO:0000256" key="3">
    <source>
        <dbReference type="ARBA" id="ARBA00022679"/>
    </source>
</evidence>
<dbReference type="FunFam" id="1.10.510.10:FF:000021">
    <property type="entry name" value="Serine/threonine protein kinase"/>
    <property type="match status" value="1"/>
</dbReference>
<dbReference type="InterPro" id="IPR058395">
    <property type="entry name" value="DUF8082"/>
</dbReference>
<dbReference type="SUPFAM" id="SSF56112">
    <property type="entry name" value="Protein kinase-like (PK-like)"/>
    <property type="match status" value="1"/>
</dbReference>
<feature type="domain" description="Protein kinase" evidence="8">
    <location>
        <begin position="8"/>
        <end position="269"/>
    </location>
</feature>
<dbReference type="OrthoDB" id="9791419at2"/>
<comment type="caution">
    <text evidence="9">The sequence shown here is derived from an EMBL/GenBank/DDBJ whole genome shotgun (WGS) entry which is preliminary data.</text>
</comment>
<keyword evidence="4 7" id="KW-0547">Nucleotide-binding</keyword>
<gene>
    <name evidence="9" type="ORF">E4L98_27470</name>
</gene>
<dbReference type="Gene3D" id="3.30.200.20">
    <property type="entry name" value="Phosphorylase Kinase, domain 1"/>
    <property type="match status" value="1"/>
</dbReference>
<dbReference type="InterPro" id="IPR017441">
    <property type="entry name" value="Protein_kinase_ATP_BS"/>
</dbReference>
<keyword evidence="10" id="KW-1185">Reference proteome</keyword>
<evidence type="ECO:0000256" key="5">
    <source>
        <dbReference type="ARBA" id="ARBA00022777"/>
    </source>
</evidence>
<sequence>MLEQLGKYRIDRVLGKGAMGVVYLAFDPHIERVVALKTVRKEMFSDAQQADLIHRFKNEAMAAGRLQHANIVSVYDYGEDSETAYIAMEYVEGVGLNTLMVPDQPTDPARIRAWMGDLLLALDYAHARGVVHRDIKPANLLITAGAQVKVSDFGIARIESSTLTQTGSMIGTPSYMSPEQFRGETADGRADVFSSAIVLYQLLTGVRPFTGSPSVVMQQILNDTPPPPSSLVPSLDPGYDAVIQRALAKSPADRYPSARAFLDALHRVGQDPATPADDDDRTVLAAGLQPYTAAPPGPPTGSVGSSAIETMTPWKREAAPELETMLSRQIGPLARLLLKKALSKAEGLDEVGELLLQHIPSEKGRQEFQQGVALVKKKLLATGTGAGIASARTTLGGGATGTAVIGADGRSAIRTPVAFDEAYVDATTRTLTALIGPIAKVVTKRAARQTSDRNEFLRLVSEHIESLPDRTRFLTEHGAI</sequence>
<keyword evidence="3" id="KW-0808">Transferase</keyword>
<accession>A0A4Y9S419</accession>
<dbReference type="PROSITE" id="PS00108">
    <property type="entry name" value="PROTEIN_KINASE_ST"/>
    <property type="match status" value="1"/>
</dbReference>
<keyword evidence="6 7" id="KW-0067">ATP-binding</keyword>
<keyword evidence="5 9" id="KW-0418">Kinase</keyword>
<dbReference type="Pfam" id="PF00069">
    <property type="entry name" value="Pkinase"/>
    <property type="match status" value="1"/>
</dbReference>
<dbReference type="PROSITE" id="PS50011">
    <property type="entry name" value="PROTEIN_KINASE_DOM"/>
    <property type="match status" value="1"/>
</dbReference>
<feature type="binding site" evidence="7">
    <location>
        <position position="41"/>
    </location>
    <ligand>
        <name>ATP</name>
        <dbReference type="ChEBI" id="CHEBI:30616"/>
    </ligand>
</feature>
<name>A0A4Y9S419_9BURK</name>
<proteinExistence type="predicted"/>
<dbReference type="Proteomes" id="UP000297729">
    <property type="component" value="Unassembled WGS sequence"/>
</dbReference>
<protein>
    <recommendedName>
        <fullName evidence="1">non-specific serine/threonine protein kinase</fullName>
        <ecNumber evidence="1">2.7.11.1</ecNumber>
    </recommendedName>
</protein>
<dbReference type="RefSeq" id="WP_135204720.1">
    <property type="nucleotide sequence ID" value="NZ_SPVG01000264.1"/>
</dbReference>
<evidence type="ECO:0000313" key="9">
    <source>
        <dbReference type="EMBL" id="TFW14756.1"/>
    </source>
</evidence>
<dbReference type="PANTHER" id="PTHR43289">
    <property type="entry name" value="MITOGEN-ACTIVATED PROTEIN KINASE KINASE KINASE 20-RELATED"/>
    <property type="match status" value="1"/>
</dbReference>
<dbReference type="SMART" id="SM00220">
    <property type="entry name" value="S_TKc"/>
    <property type="match status" value="1"/>
</dbReference>
<dbReference type="EMBL" id="SPVG01000264">
    <property type="protein sequence ID" value="TFW14756.1"/>
    <property type="molecule type" value="Genomic_DNA"/>
</dbReference>
<dbReference type="PROSITE" id="PS00107">
    <property type="entry name" value="PROTEIN_KINASE_ATP"/>
    <property type="match status" value="1"/>
</dbReference>
<dbReference type="AlphaFoldDB" id="A0A4Y9S419"/>
<evidence type="ECO:0000256" key="4">
    <source>
        <dbReference type="ARBA" id="ARBA00022741"/>
    </source>
</evidence>
<organism evidence="9 10">
    <name type="scientific">Duganella callida</name>
    <dbReference type="NCBI Taxonomy" id="2561932"/>
    <lineage>
        <taxon>Bacteria</taxon>
        <taxon>Pseudomonadati</taxon>
        <taxon>Pseudomonadota</taxon>
        <taxon>Betaproteobacteria</taxon>
        <taxon>Burkholderiales</taxon>
        <taxon>Oxalobacteraceae</taxon>
        <taxon>Telluria group</taxon>
        <taxon>Duganella</taxon>
    </lineage>
</organism>
<dbReference type="InterPro" id="IPR011009">
    <property type="entry name" value="Kinase-like_dom_sf"/>
</dbReference>
<reference evidence="9 10" key="1">
    <citation type="submission" date="2019-03" db="EMBL/GenBank/DDBJ databases">
        <title>Draft Genome Sequence of Duganella callidus sp. nov., a Novel Duganella Species Isolated from Cultivated Soil.</title>
        <authorList>
            <person name="Raths R."/>
            <person name="Peta V."/>
            <person name="Bucking H."/>
        </authorList>
    </citation>
    <scope>NUCLEOTIDE SEQUENCE [LARGE SCALE GENOMIC DNA]</scope>
    <source>
        <strain evidence="9 10">DN04</strain>
    </source>
</reference>
<dbReference type="InterPro" id="IPR000719">
    <property type="entry name" value="Prot_kinase_dom"/>
</dbReference>
<dbReference type="CDD" id="cd14014">
    <property type="entry name" value="STKc_PknB_like"/>
    <property type="match status" value="1"/>
</dbReference>
<evidence type="ECO:0000259" key="8">
    <source>
        <dbReference type="PROSITE" id="PS50011"/>
    </source>
</evidence>
<dbReference type="GO" id="GO:0005524">
    <property type="term" value="F:ATP binding"/>
    <property type="evidence" value="ECO:0007669"/>
    <property type="project" value="UniProtKB-UniRule"/>
</dbReference>